<reference evidence="2 3" key="1">
    <citation type="submission" date="2023-09" db="EMBL/GenBank/DDBJ databases">
        <title>Nesidiocoris tenuis whole genome shotgun sequence.</title>
        <authorList>
            <person name="Shibata T."/>
            <person name="Shimoda M."/>
            <person name="Kobayashi T."/>
            <person name="Uehara T."/>
        </authorList>
    </citation>
    <scope>NUCLEOTIDE SEQUENCE [LARGE SCALE GENOMIC DNA]</scope>
    <source>
        <strain evidence="2 3">Japan</strain>
    </source>
</reference>
<keyword evidence="3" id="KW-1185">Reference proteome</keyword>
<feature type="region of interest" description="Disordered" evidence="1">
    <location>
        <begin position="19"/>
        <end position="86"/>
    </location>
</feature>
<evidence type="ECO:0000313" key="3">
    <source>
        <dbReference type="Proteomes" id="UP001307889"/>
    </source>
</evidence>
<feature type="compositionally biased region" description="Basic and acidic residues" evidence="1">
    <location>
        <begin position="19"/>
        <end position="33"/>
    </location>
</feature>
<organism evidence="2 3">
    <name type="scientific">Nesidiocoris tenuis</name>
    <dbReference type="NCBI Taxonomy" id="355587"/>
    <lineage>
        <taxon>Eukaryota</taxon>
        <taxon>Metazoa</taxon>
        <taxon>Ecdysozoa</taxon>
        <taxon>Arthropoda</taxon>
        <taxon>Hexapoda</taxon>
        <taxon>Insecta</taxon>
        <taxon>Pterygota</taxon>
        <taxon>Neoptera</taxon>
        <taxon>Paraneoptera</taxon>
        <taxon>Hemiptera</taxon>
        <taxon>Heteroptera</taxon>
        <taxon>Panheteroptera</taxon>
        <taxon>Cimicomorpha</taxon>
        <taxon>Miridae</taxon>
        <taxon>Dicyphina</taxon>
        <taxon>Nesidiocoris</taxon>
    </lineage>
</organism>
<dbReference type="EMBL" id="AP028909">
    <property type="protein sequence ID" value="BES89492.1"/>
    <property type="molecule type" value="Genomic_DNA"/>
</dbReference>
<gene>
    <name evidence="2" type="ORF">NTJ_02300</name>
</gene>
<evidence type="ECO:0000313" key="2">
    <source>
        <dbReference type="EMBL" id="BES89492.1"/>
    </source>
</evidence>
<proteinExistence type="predicted"/>
<name>A0ABN7AE16_9HEMI</name>
<feature type="compositionally biased region" description="Basic residues" evidence="1">
    <location>
        <begin position="48"/>
        <end position="61"/>
    </location>
</feature>
<evidence type="ECO:0000256" key="1">
    <source>
        <dbReference type="SAM" id="MobiDB-lite"/>
    </source>
</evidence>
<accession>A0ABN7AE16</accession>
<feature type="compositionally biased region" description="Low complexity" evidence="1">
    <location>
        <begin position="62"/>
        <end position="73"/>
    </location>
</feature>
<sequence length="86" mass="9678">MRRVKCRAERGRDKKLIFSARQDSERRGDETAGLKRRAAGYAGDRRKGVPARRPIRARRFRPSSAAPSAPSGRETNEGPVFGNLRQ</sequence>
<dbReference type="Proteomes" id="UP001307889">
    <property type="component" value="Chromosome 1"/>
</dbReference>
<protein>
    <submittedName>
        <fullName evidence="2">Uncharacterized protein</fullName>
    </submittedName>
</protein>